<keyword evidence="2" id="KW-1185">Reference proteome</keyword>
<comment type="caution">
    <text evidence="1">The sequence shown here is derived from an EMBL/GenBank/DDBJ whole genome shotgun (WGS) entry which is preliminary data.</text>
</comment>
<proteinExistence type="predicted"/>
<evidence type="ECO:0000313" key="1">
    <source>
        <dbReference type="EMBL" id="MBK1897792.1"/>
    </source>
</evidence>
<protein>
    <submittedName>
        <fullName evidence="1">Uncharacterized protein</fullName>
    </submittedName>
</protein>
<evidence type="ECO:0000313" key="2">
    <source>
        <dbReference type="Proteomes" id="UP000628669"/>
    </source>
</evidence>
<name>A0ABS1FZG1_9FLAO</name>
<dbReference type="EMBL" id="JAENHK010000010">
    <property type="protein sequence ID" value="MBK1897792.1"/>
    <property type="molecule type" value="Genomic_DNA"/>
</dbReference>
<accession>A0ABS1FZG1</accession>
<sequence length="221" mass="25705">MAEEIYFIKTNPTIAKINLYNKLCSEENAVLQYLDEDKKTSLEIIKAKVKDSVENLSPEELRSIFHWFQTEYDDKKTDPIACKEEIINQLFINGIDQFYQIPSTDTPSFNQIISDYQKHSQSILDYKFSADTLSPFLIYGIFFTGLINQSHGKENSQMLLMDFLKPDFTTLYSFAEEEFNSGSKNSGNEYLYGSESMLSVHFGELYDLTRYYKDPIIKLQD</sequence>
<dbReference type="Proteomes" id="UP000628669">
    <property type="component" value="Unassembled WGS sequence"/>
</dbReference>
<organism evidence="1 2">
    <name type="scientific">Chryseobacterium paridis</name>
    <dbReference type="NCBI Taxonomy" id="2800328"/>
    <lineage>
        <taxon>Bacteria</taxon>
        <taxon>Pseudomonadati</taxon>
        <taxon>Bacteroidota</taxon>
        <taxon>Flavobacteriia</taxon>
        <taxon>Flavobacteriales</taxon>
        <taxon>Weeksellaceae</taxon>
        <taxon>Chryseobacterium group</taxon>
        <taxon>Chryseobacterium</taxon>
    </lineage>
</organism>
<reference evidence="2" key="1">
    <citation type="submission" date="2021-01" db="EMBL/GenBank/DDBJ databases">
        <title>Genome public.</title>
        <authorList>
            <person name="Liu C."/>
            <person name="Sun Q."/>
        </authorList>
    </citation>
    <scope>NUCLEOTIDE SEQUENCE [LARGE SCALE GENOMIC DNA]</scope>
    <source>
        <strain evidence="2">YIM B02567</strain>
    </source>
</reference>
<gene>
    <name evidence="1" type="ORF">JHL15_18645</name>
</gene>
<dbReference type="RefSeq" id="WP_200248215.1">
    <property type="nucleotide sequence ID" value="NZ_JAENHK010000010.1"/>
</dbReference>